<dbReference type="PROSITE" id="PS51257">
    <property type="entry name" value="PROKAR_LIPOPROTEIN"/>
    <property type="match status" value="1"/>
</dbReference>
<feature type="chain" id="PRO_5046100157" description="Alkyl hydroperoxide reductase subunit C/ Thiol specific antioxidant domain-containing protein" evidence="2">
    <location>
        <begin position="23"/>
        <end position="91"/>
    </location>
</feature>
<evidence type="ECO:0000313" key="4">
    <source>
        <dbReference type="Proteomes" id="UP001501510"/>
    </source>
</evidence>
<feature type="signal peptide" evidence="2">
    <location>
        <begin position="1"/>
        <end position="22"/>
    </location>
</feature>
<organism evidence="3 4">
    <name type="scientific">Clostridium oceanicum</name>
    <dbReference type="NCBI Taxonomy" id="1543"/>
    <lineage>
        <taxon>Bacteria</taxon>
        <taxon>Bacillati</taxon>
        <taxon>Bacillota</taxon>
        <taxon>Clostridia</taxon>
        <taxon>Eubacteriales</taxon>
        <taxon>Clostridiaceae</taxon>
        <taxon>Clostridium</taxon>
    </lineage>
</organism>
<accession>A0ABN1JBN3</accession>
<protein>
    <recommendedName>
        <fullName evidence="5">Alkyl hydroperoxide reductase subunit C/ Thiol specific antioxidant domain-containing protein</fullName>
    </recommendedName>
</protein>
<dbReference type="EMBL" id="BAAACG010000006">
    <property type="protein sequence ID" value="GAA0735162.1"/>
    <property type="molecule type" value="Genomic_DNA"/>
</dbReference>
<dbReference type="Proteomes" id="UP001501510">
    <property type="component" value="Unassembled WGS sequence"/>
</dbReference>
<name>A0ABN1JBN3_9CLOT</name>
<sequence>MKKVFLAALLCITLALSFTACSSNSSEKSDDTKATVTENQDSKEVESDEYISLDTMKSVPKFKLKDVKGKEVSNEIFKDKKLTLVTFWGTW</sequence>
<gene>
    <name evidence="3" type="ORF">GCM10008906_08470</name>
</gene>
<dbReference type="InterPro" id="IPR036249">
    <property type="entry name" value="Thioredoxin-like_sf"/>
</dbReference>
<proteinExistence type="predicted"/>
<dbReference type="SUPFAM" id="SSF52833">
    <property type="entry name" value="Thioredoxin-like"/>
    <property type="match status" value="1"/>
</dbReference>
<dbReference type="RefSeq" id="WP_343759200.1">
    <property type="nucleotide sequence ID" value="NZ_BAAACG010000006.1"/>
</dbReference>
<evidence type="ECO:0008006" key="5">
    <source>
        <dbReference type="Google" id="ProtNLM"/>
    </source>
</evidence>
<evidence type="ECO:0000313" key="3">
    <source>
        <dbReference type="EMBL" id="GAA0735162.1"/>
    </source>
</evidence>
<dbReference type="Gene3D" id="3.40.30.10">
    <property type="entry name" value="Glutaredoxin"/>
    <property type="match status" value="1"/>
</dbReference>
<keyword evidence="2" id="KW-0732">Signal</keyword>
<evidence type="ECO:0000256" key="1">
    <source>
        <dbReference type="SAM" id="MobiDB-lite"/>
    </source>
</evidence>
<comment type="caution">
    <text evidence="3">The sequence shown here is derived from an EMBL/GenBank/DDBJ whole genome shotgun (WGS) entry which is preliminary data.</text>
</comment>
<feature type="region of interest" description="Disordered" evidence="1">
    <location>
        <begin position="22"/>
        <end position="41"/>
    </location>
</feature>
<reference evidence="3 4" key="1">
    <citation type="journal article" date="2019" name="Int. J. Syst. Evol. Microbiol.">
        <title>The Global Catalogue of Microorganisms (GCM) 10K type strain sequencing project: providing services to taxonomists for standard genome sequencing and annotation.</title>
        <authorList>
            <consortium name="The Broad Institute Genomics Platform"/>
            <consortium name="The Broad Institute Genome Sequencing Center for Infectious Disease"/>
            <person name="Wu L."/>
            <person name="Ma J."/>
        </authorList>
    </citation>
    <scope>NUCLEOTIDE SEQUENCE [LARGE SCALE GENOMIC DNA]</scope>
    <source>
        <strain evidence="3 4">JCM 1407</strain>
    </source>
</reference>
<evidence type="ECO:0000256" key="2">
    <source>
        <dbReference type="SAM" id="SignalP"/>
    </source>
</evidence>
<keyword evidence="4" id="KW-1185">Reference proteome</keyword>